<dbReference type="AlphaFoldDB" id="A0A479ZYG9"/>
<sequence length="69" mass="8136">MTTYKQIQDYIKNKHQVTVKTCWIAHAKEQLGLPLKPSKRSSEGKPRVYQCPENKLSLIKEAFEYFHDL</sequence>
<evidence type="ECO:0000313" key="1">
    <source>
        <dbReference type="EMBL" id="GCL37272.1"/>
    </source>
</evidence>
<comment type="caution">
    <text evidence="1">The sequence shown here is derived from an EMBL/GenBank/DDBJ whole genome shotgun (WGS) entry which is preliminary data.</text>
</comment>
<evidence type="ECO:0008006" key="3">
    <source>
        <dbReference type="Google" id="ProtNLM"/>
    </source>
</evidence>
<evidence type="ECO:0000313" key="2">
    <source>
        <dbReference type="Proteomes" id="UP000300142"/>
    </source>
</evidence>
<keyword evidence="2" id="KW-1185">Reference proteome</keyword>
<dbReference type="RefSeq" id="WP_096566353.1">
    <property type="nucleotide sequence ID" value="NZ_BJCE01000070.1"/>
</dbReference>
<proteinExistence type="predicted"/>
<name>A0A479ZYG9_9CYAN</name>
<reference evidence="2" key="1">
    <citation type="submission" date="2019-02" db="EMBL/GenBank/DDBJ databases">
        <title>Draft genome sequence of Sphaerospermopsis reniformis NIES-1949.</title>
        <authorList>
            <person name="Yamaguchi H."/>
            <person name="Suzuki S."/>
            <person name="Kawachi M."/>
        </authorList>
    </citation>
    <scope>NUCLEOTIDE SEQUENCE [LARGE SCALE GENOMIC DNA]</scope>
    <source>
        <strain evidence="2">NIES-1949</strain>
    </source>
</reference>
<accession>A0A479ZYG9</accession>
<dbReference type="Proteomes" id="UP000300142">
    <property type="component" value="Unassembled WGS sequence"/>
</dbReference>
<protein>
    <recommendedName>
        <fullName evidence="3">RNA methyltransferase</fullName>
    </recommendedName>
</protein>
<gene>
    <name evidence="1" type="ORF">SR1949_23800</name>
</gene>
<dbReference type="EMBL" id="BJCE01000070">
    <property type="protein sequence ID" value="GCL37272.1"/>
    <property type="molecule type" value="Genomic_DNA"/>
</dbReference>
<organism evidence="1 2">
    <name type="scientific">Sphaerospermopsis reniformis</name>
    <dbReference type="NCBI Taxonomy" id="531300"/>
    <lineage>
        <taxon>Bacteria</taxon>
        <taxon>Bacillati</taxon>
        <taxon>Cyanobacteriota</taxon>
        <taxon>Cyanophyceae</taxon>
        <taxon>Nostocales</taxon>
        <taxon>Aphanizomenonaceae</taxon>
        <taxon>Sphaerospermopsis</taxon>
    </lineage>
</organism>